<proteinExistence type="predicted"/>
<evidence type="ECO:0000313" key="3">
    <source>
        <dbReference type="Proteomes" id="UP000469430"/>
    </source>
</evidence>
<keyword evidence="3" id="KW-1185">Reference proteome</keyword>
<organism evidence="2 3">
    <name type="scientific">Croceibacterium xixiisoli</name>
    <dbReference type="NCBI Taxonomy" id="1476466"/>
    <lineage>
        <taxon>Bacteria</taxon>
        <taxon>Pseudomonadati</taxon>
        <taxon>Pseudomonadota</taxon>
        <taxon>Alphaproteobacteria</taxon>
        <taxon>Sphingomonadales</taxon>
        <taxon>Erythrobacteraceae</taxon>
        <taxon>Croceibacterium</taxon>
    </lineage>
</organism>
<name>A0A6I4TSV0_9SPHN</name>
<evidence type="ECO:0000313" key="2">
    <source>
        <dbReference type="EMBL" id="MXO98962.1"/>
    </source>
</evidence>
<feature type="region of interest" description="Disordered" evidence="1">
    <location>
        <begin position="91"/>
        <end position="115"/>
    </location>
</feature>
<dbReference type="RefSeq" id="WP_161390550.1">
    <property type="nucleotide sequence ID" value="NZ_JBHSCP010000001.1"/>
</dbReference>
<reference evidence="2 3" key="1">
    <citation type="submission" date="2019-12" db="EMBL/GenBank/DDBJ databases">
        <title>Genomic-based taxomic classification of the family Erythrobacteraceae.</title>
        <authorList>
            <person name="Xu L."/>
        </authorList>
    </citation>
    <scope>NUCLEOTIDE SEQUENCE [LARGE SCALE GENOMIC DNA]</scope>
    <source>
        <strain evidence="2 3">S36</strain>
    </source>
</reference>
<dbReference type="AlphaFoldDB" id="A0A6I4TSV0"/>
<sequence>MTNPLTERVSAGATFGHRSMAPGETRVVVDTRTGRTITIHRTARDYVHDLCDAYNAALSPAASERGLAWVVTPSGALMMIVRDSWSLENTRRMRQRRETESSRMVRRTLEAERML</sequence>
<feature type="compositionally biased region" description="Basic and acidic residues" evidence="1">
    <location>
        <begin position="96"/>
        <end position="115"/>
    </location>
</feature>
<dbReference type="Proteomes" id="UP000469430">
    <property type="component" value="Unassembled WGS sequence"/>
</dbReference>
<dbReference type="EMBL" id="WTYJ01000001">
    <property type="protein sequence ID" value="MXO98962.1"/>
    <property type="molecule type" value="Genomic_DNA"/>
</dbReference>
<gene>
    <name evidence="2" type="ORF">GRI97_08170</name>
</gene>
<protein>
    <submittedName>
        <fullName evidence="2">Uncharacterized protein</fullName>
    </submittedName>
</protein>
<accession>A0A6I4TSV0</accession>
<comment type="caution">
    <text evidence="2">The sequence shown here is derived from an EMBL/GenBank/DDBJ whole genome shotgun (WGS) entry which is preliminary data.</text>
</comment>
<evidence type="ECO:0000256" key="1">
    <source>
        <dbReference type="SAM" id="MobiDB-lite"/>
    </source>
</evidence>